<organism evidence="3 4">
    <name type="scientific">Streptomyces viridosporus T7A</name>
    <dbReference type="NCBI Taxonomy" id="665577"/>
    <lineage>
        <taxon>Bacteria</taxon>
        <taxon>Bacillati</taxon>
        <taxon>Actinomycetota</taxon>
        <taxon>Actinomycetes</taxon>
        <taxon>Kitasatosporales</taxon>
        <taxon>Streptomycetaceae</taxon>
        <taxon>Streptomyces</taxon>
    </lineage>
</organism>
<gene>
    <name evidence="3" type="ORF">CP969_14390</name>
</gene>
<evidence type="ECO:0000313" key="3">
    <source>
        <dbReference type="EMBL" id="QEU89239.1"/>
    </source>
</evidence>
<keyword evidence="2" id="KW-1133">Transmembrane helix</keyword>
<evidence type="ECO:0000313" key="4">
    <source>
        <dbReference type="Proteomes" id="UP000327143"/>
    </source>
</evidence>
<evidence type="ECO:0000256" key="1">
    <source>
        <dbReference type="SAM" id="MobiDB-lite"/>
    </source>
</evidence>
<feature type="transmembrane region" description="Helical" evidence="2">
    <location>
        <begin position="97"/>
        <end position="117"/>
    </location>
</feature>
<feature type="region of interest" description="Disordered" evidence="1">
    <location>
        <begin position="1"/>
        <end position="32"/>
    </location>
</feature>
<feature type="transmembrane region" description="Helical" evidence="2">
    <location>
        <begin position="129"/>
        <end position="150"/>
    </location>
</feature>
<feature type="transmembrane region" description="Helical" evidence="2">
    <location>
        <begin position="39"/>
        <end position="64"/>
    </location>
</feature>
<name>A0ABX6AQK8_STRVD</name>
<dbReference type="Proteomes" id="UP000327143">
    <property type="component" value="Chromosome"/>
</dbReference>
<evidence type="ECO:0008006" key="5">
    <source>
        <dbReference type="Google" id="ProtNLM"/>
    </source>
</evidence>
<dbReference type="EMBL" id="CP023700">
    <property type="protein sequence ID" value="QEU89239.1"/>
    <property type="molecule type" value="Genomic_DNA"/>
</dbReference>
<sequence length="156" mass="16204">MAISGTASGNVRPGDGYPSGVTEEKDGGSGAMRRGPADLVWSTVALQLAGLAFCGVVALIAWPFGWLPDSQYLALMSTMFAAQPAGELYRAGPPRRLAAVAALFTLMTVALLIAATAEWAFPVMAEHDLGFLAGFLVGTPVGVAVLAWFYNRGNVA</sequence>
<protein>
    <recommendedName>
        <fullName evidence="5">SPW repeat-containing protein</fullName>
    </recommendedName>
</protein>
<keyword evidence="2" id="KW-0812">Transmembrane</keyword>
<proteinExistence type="predicted"/>
<keyword evidence="4" id="KW-1185">Reference proteome</keyword>
<accession>A0ABX6AQK8</accession>
<reference evidence="3 4" key="1">
    <citation type="submission" date="2017-09" db="EMBL/GenBank/DDBJ databases">
        <authorList>
            <person name="Lee N."/>
            <person name="Cho B.-K."/>
        </authorList>
    </citation>
    <scope>NUCLEOTIDE SEQUENCE [LARGE SCALE GENOMIC DNA]</scope>
    <source>
        <strain evidence="3 4">ATCC 39115</strain>
    </source>
</reference>
<keyword evidence="2" id="KW-0472">Membrane</keyword>
<evidence type="ECO:0000256" key="2">
    <source>
        <dbReference type="SAM" id="Phobius"/>
    </source>
</evidence>